<dbReference type="EMBL" id="KQ086785">
    <property type="protein sequence ID" value="KLO04015.1"/>
    <property type="molecule type" value="Genomic_DNA"/>
</dbReference>
<sequence>MQNTATDIQQPTSQLDNEVGPVAPNTLNTQLDEVPGILGKGSLDDNLESVRRNLEKQYPIGNCVAHKTIHCVIHRPSGQHFDLMEGRSLVWGKLILDKKSNYFNPPVGEMLWKKEHALKKVMGSAPQPLPEAPTAPIPATPAAPTTSLPATPQPQQTAAMTAMNPYAPFGMPMPMFNPFTMGLAGALATPTTPMNLPQMQMQMQSVQRGTTPAASGSRKRPRHDIRSSSPVMDFEELISLDDFCNEYHLDDQIREGLKKMQFLVGDDLSIVTLTDIRDAGLTPLSWGRVKRAHKAFMKSLPPN</sequence>
<feature type="region of interest" description="Disordered" evidence="1">
    <location>
        <begin position="1"/>
        <end position="21"/>
    </location>
</feature>
<name>A0A0H2QWR8_9AGAM</name>
<accession>A0A0H2QWR8</accession>
<dbReference type="OrthoDB" id="3025659at2759"/>
<feature type="compositionally biased region" description="Polar residues" evidence="1">
    <location>
        <begin position="1"/>
        <end position="16"/>
    </location>
</feature>
<evidence type="ECO:0000313" key="3">
    <source>
        <dbReference type="Proteomes" id="UP000053477"/>
    </source>
</evidence>
<feature type="region of interest" description="Disordered" evidence="1">
    <location>
        <begin position="207"/>
        <end position="226"/>
    </location>
</feature>
<proteinExistence type="predicted"/>
<evidence type="ECO:0000256" key="1">
    <source>
        <dbReference type="SAM" id="MobiDB-lite"/>
    </source>
</evidence>
<feature type="compositionally biased region" description="Low complexity" evidence="1">
    <location>
        <begin position="142"/>
        <end position="156"/>
    </location>
</feature>
<protein>
    <submittedName>
        <fullName evidence="2">Uncharacterized protein</fullName>
    </submittedName>
</protein>
<evidence type="ECO:0000313" key="2">
    <source>
        <dbReference type="EMBL" id="KLO04015.1"/>
    </source>
</evidence>
<dbReference type="AlphaFoldDB" id="A0A0H2QWR8"/>
<feature type="compositionally biased region" description="Pro residues" evidence="1">
    <location>
        <begin position="127"/>
        <end position="141"/>
    </location>
</feature>
<feature type="region of interest" description="Disordered" evidence="1">
    <location>
        <begin position="123"/>
        <end position="156"/>
    </location>
</feature>
<reference evidence="2 3" key="1">
    <citation type="submission" date="2015-04" db="EMBL/GenBank/DDBJ databases">
        <title>Complete genome sequence of Schizopora paradoxa KUC8140, a cosmopolitan wood degrader in East Asia.</title>
        <authorList>
            <consortium name="DOE Joint Genome Institute"/>
            <person name="Min B."/>
            <person name="Park H."/>
            <person name="Jang Y."/>
            <person name="Kim J.-J."/>
            <person name="Kim K.H."/>
            <person name="Pangilinan J."/>
            <person name="Lipzen A."/>
            <person name="Riley R."/>
            <person name="Grigoriev I.V."/>
            <person name="Spatafora J.W."/>
            <person name="Choi I.-G."/>
        </authorList>
    </citation>
    <scope>NUCLEOTIDE SEQUENCE [LARGE SCALE GENOMIC DNA]</scope>
    <source>
        <strain evidence="2 3">KUC8140</strain>
    </source>
</reference>
<dbReference type="Proteomes" id="UP000053477">
    <property type="component" value="Unassembled WGS sequence"/>
</dbReference>
<keyword evidence="3" id="KW-1185">Reference proteome</keyword>
<dbReference type="InParanoid" id="A0A0H2QWR8"/>
<gene>
    <name evidence="2" type="ORF">SCHPADRAFT_948071</name>
</gene>
<organism evidence="2 3">
    <name type="scientific">Schizopora paradoxa</name>
    <dbReference type="NCBI Taxonomy" id="27342"/>
    <lineage>
        <taxon>Eukaryota</taxon>
        <taxon>Fungi</taxon>
        <taxon>Dikarya</taxon>
        <taxon>Basidiomycota</taxon>
        <taxon>Agaricomycotina</taxon>
        <taxon>Agaricomycetes</taxon>
        <taxon>Hymenochaetales</taxon>
        <taxon>Schizoporaceae</taxon>
        <taxon>Schizopora</taxon>
    </lineage>
</organism>